<dbReference type="EMBL" id="SRHY01000104">
    <property type="protein sequence ID" value="TFJ89933.1"/>
    <property type="molecule type" value="Genomic_DNA"/>
</dbReference>
<evidence type="ECO:0000313" key="2">
    <source>
        <dbReference type="Proteomes" id="UP000298484"/>
    </source>
</evidence>
<keyword evidence="2" id="KW-1185">Reference proteome</keyword>
<comment type="caution">
    <text evidence="1">The sequence shown here is derived from an EMBL/GenBank/DDBJ whole genome shotgun (WGS) entry which is preliminary data.</text>
</comment>
<reference evidence="1 2" key="1">
    <citation type="submission" date="2019-03" db="EMBL/GenBank/DDBJ databases">
        <title>Genome sequence of Lentibacillus salicampi ATCC BAA-719.</title>
        <authorList>
            <person name="Maclea K.S."/>
            <person name="Simoes Junior M."/>
        </authorList>
    </citation>
    <scope>NUCLEOTIDE SEQUENCE [LARGE SCALE GENOMIC DNA]</scope>
    <source>
        <strain evidence="1 2">ATCC BAA-719</strain>
    </source>
</reference>
<dbReference type="AlphaFoldDB" id="A0A4Y9A659"/>
<proteinExistence type="predicted"/>
<gene>
    <name evidence="1" type="ORF">E4U82_19500</name>
</gene>
<sequence>MKANKAKRLLIPSLGEDSGGRIFRYDNQTDLEEMKSYYDDLGEENAMFYSHTAVRDDILLQISGELSDEEFKKYKEVLNAVGSGDLPKFEQKEEIAFSDAAKGDTV</sequence>
<accession>A0A4Y9A659</accession>
<protein>
    <submittedName>
        <fullName evidence="1">Uncharacterized protein</fullName>
    </submittedName>
</protein>
<name>A0A4Y9A659_9BACI</name>
<evidence type="ECO:0000313" key="1">
    <source>
        <dbReference type="EMBL" id="TFJ89933.1"/>
    </source>
</evidence>
<feature type="non-terminal residue" evidence="1">
    <location>
        <position position="106"/>
    </location>
</feature>
<dbReference type="Proteomes" id="UP000298484">
    <property type="component" value="Unassembled WGS sequence"/>
</dbReference>
<organism evidence="1 2">
    <name type="scientific">Lentibacillus salicampi</name>
    <dbReference type="NCBI Taxonomy" id="175306"/>
    <lineage>
        <taxon>Bacteria</taxon>
        <taxon>Bacillati</taxon>
        <taxon>Bacillota</taxon>
        <taxon>Bacilli</taxon>
        <taxon>Bacillales</taxon>
        <taxon>Bacillaceae</taxon>
        <taxon>Lentibacillus</taxon>
    </lineage>
</organism>